<organism evidence="1 2">
    <name type="scientific">Tetranychus urticae</name>
    <name type="common">Two-spotted spider mite</name>
    <dbReference type="NCBI Taxonomy" id="32264"/>
    <lineage>
        <taxon>Eukaryota</taxon>
        <taxon>Metazoa</taxon>
        <taxon>Ecdysozoa</taxon>
        <taxon>Arthropoda</taxon>
        <taxon>Chelicerata</taxon>
        <taxon>Arachnida</taxon>
        <taxon>Acari</taxon>
        <taxon>Acariformes</taxon>
        <taxon>Trombidiformes</taxon>
        <taxon>Prostigmata</taxon>
        <taxon>Eleutherengona</taxon>
        <taxon>Raphignathae</taxon>
        <taxon>Tetranychoidea</taxon>
        <taxon>Tetranychidae</taxon>
        <taxon>Tetranychus</taxon>
    </lineage>
</organism>
<proteinExistence type="predicted"/>
<dbReference type="OrthoDB" id="6482473at2759"/>
<evidence type="ECO:0000313" key="2">
    <source>
        <dbReference type="Proteomes" id="UP000015104"/>
    </source>
</evidence>
<dbReference type="EMBL" id="CAEY01001352">
    <property type="status" value="NOT_ANNOTATED_CDS"/>
    <property type="molecule type" value="Genomic_DNA"/>
</dbReference>
<protein>
    <recommendedName>
        <fullName evidence="3">Las1-like protein</fullName>
    </recommendedName>
</protein>
<evidence type="ECO:0008006" key="3">
    <source>
        <dbReference type="Google" id="ProtNLM"/>
    </source>
</evidence>
<reference evidence="1" key="2">
    <citation type="submission" date="2015-06" db="UniProtKB">
        <authorList>
            <consortium name="EnsemblMetazoa"/>
        </authorList>
    </citation>
    <scope>IDENTIFICATION</scope>
</reference>
<dbReference type="GO" id="GO:0004519">
    <property type="term" value="F:endonuclease activity"/>
    <property type="evidence" value="ECO:0007669"/>
    <property type="project" value="InterPro"/>
</dbReference>
<dbReference type="KEGG" id="tut:107359760"/>
<dbReference type="AlphaFoldDB" id="T1K1L6"/>
<evidence type="ECO:0000313" key="1">
    <source>
        <dbReference type="EnsemblMetazoa" id="tetur04g01830.1"/>
    </source>
</evidence>
<dbReference type="GO" id="GO:0000460">
    <property type="term" value="P:maturation of 5.8S rRNA"/>
    <property type="evidence" value="ECO:0007669"/>
    <property type="project" value="TreeGrafter"/>
</dbReference>
<sequence>MYPWHKDDTFSEVLKIIDPSNPVKPPIEAYEWARDRLILWQVKTTTSNHCLPEIEATLALLNALIKDRYCLDGNNIEKDQRLTNNCYDICTFYGMSIVKFCNLLPFYEMTKKGKVYRVNNKSKKTVRDLGLSLGLPSWVLECRHKTCHASTNSLILLRQANFFALSWIFKHFWYKMLEEEEESRNTENLSKLAQQVEKWLAVAASSKKAILREKITQTVLDHPDQAFSIIIDILIRESGYKLSDFDMDCMELPVKIVKPYAKIIRLVNNFESLELFLHHLTKYFTEADARKSRVSVLWFKTITKCLSKQADDSIKQMLSLPELKPETEIIVWQRLLYKATKRLTQFTPELVDHLSSLIPEDSIPSESIALLKELALSSIYVKNKPKKHESKMNPACDEKSLYSVKTLADLTAELSQSGENMDTSS</sequence>
<dbReference type="PANTHER" id="PTHR15002:SF0">
    <property type="entry name" value="RIBOSOMAL BIOGENESIS PROTEIN LAS1L"/>
    <property type="match status" value="1"/>
</dbReference>
<gene>
    <name evidence="1" type="primary">107359760</name>
</gene>
<dbReference type="HOGENOM" id="CLU_646136_0_0_1"/>
<dbReference type="Pfam" id="PF04031">
    <property type="entry name" value="Las1"/>
    <property type="match status" value="1"/>
</dbReference>
<dbReference type="EnsemblMetazoa" id="tetur04g01830.1">
    <property type="protein sequence ID" value="tetur04g01830.1"/>
    <property type="gene ID" value="tetur04g01830"/>
</dbReference>
<dbReference type="GO" id="GO:0090730">
    <property type="term" value="C:Las1 complex"/>
    <property type="evidence" value="ECO:0007669"/>
    <property type="project" value="InterPro"/>
</dbReference>
<dbReference type="GO" id="GO:0030687">
    <property type="term" value="C:preribosome, large subunit precursor"/>
    <property type="evidence" value="ECO:0007669"/>
    <property type="project" value="TreeGrafter"/>
</dbReference>
<dbReference type="PANTHER" id="PTHR15002">
    <property type="entry name" value="RIBOSOMAL BIOGENESIS PROTEIN LAS1L"/>
    <property type="match status" value="1"/>
</dbReference>
<dbReference type="InterPro" id="IPR007174">
    <property type="entry name" value="Las1"/>
</dbReference>
<dbReference type="GO" id="GO:0000470">
    <property type="term" value="P:maturation of LSU-rRNA"/>
    <property type="evidence" value="ECO:0007669"/>
    <property type="project" value="TreeGrafter"/>
</dbReference>
<dbReference type="Proteomes" id="UP000015104">
    <property type="component" value="Unassembled WGS sequence"/>
</dbReference>
<accession>T1K1L6</accession>
<dbReference type="STRING" id="32264.T1K1L6"/>
<name>T1K1L6_TETUR</name>
<keyword evidence="2" id="KW-1185">Reference proteome</keyword>
<dbReference type="OMA" id="HAITHQN"/>
<reference evidence="2" key="1">
    <citation type="submission" date="2011-08" db="EMBL/GenBank/DDBJ databases">
        <authorList>
            <person name="Rombauts S."/>
        </authorList>
    </citation>
    <scope>NUCLEOTIDE SEQUENCE</scope>
    <source>
        <strain evidence="2">London</strain>
    </source>
</reference>